<dbReference type="AlphaFoldDB" id="A0A3S0ZB51"/>
<feature type="compositionally biased region" description="Polar residues" evidence="1">
    <location>
        <begin position="70"/>
        <end position="81"/>
    </location>
</feature>
<dbReference type="OrthoDB" id="6140297at2759"/>
<evidence type="ECO:0000313" key="4">
    <source>
        <dbReference type="Proteomes" id="UP000271974"/>
    </source>
</evidence>
<feature type="chain" id="PRO_5018700357" description="Fibrinogen C-terminal domain-containing protein" evidence="2">
    <location>
        <begin position="28"/>
        <end position="602"/>
    </location>
</feature>
<organism evidence="3 4">
    <name type="scientific">Elysia chlorotica</name>
    <name type="common">Eastern emerald elysia</name>
    <name type="synonym">Sea slug</name>
    <dbReference type="NCBI Taxonomy" id="188477"/>
    <lineage>
        <taxon>Eukaryota</taxon>
        <taxon>Metazoa</taxon>
        <taxon>Spiralia</taxon>
        <taxon>Lophotrochozoa</taxon>
        <taxon>Mollusca</taxon>
        <taxon>Gastropoda</taxon>
        <taxon>Heterobranchia</taxon>
        <taxon>Euthyneura</taxon>
        <taxon>Panpulmonata</taxon>
        <taxon>Sacoglossa</taxon>
        <taxon>Placobranchoidea</taxon>
        <taxon>Plakobranchidae</taxon>
        <taxon>Elysia</taxon>
    </lineage>
</organism>
<evidence type="ECO:0000313" key="3">
    <source>
        <dbReference type="EMBL" id="RUS74919.1"/>
    </source>
</evidence>
<dbReference type="Gene3D" id="1.20.120.20">
    <property type="entry name" value="Apolipoprotein"/>
    <property type="match status" value="1"/>
</dbReference>
<dbReference type="EMBL" id="RQTK01000786">
    <property type="protein sequence ID" value="RUS74919.1"/>
    <property type="molecule type" value="Genomic_DNA"/>
</dbReference>
<gene>
    <name evidence="3" type="ORF">EGW08_017318</name>
</gene>
<dbReference type="Proteomes" id="UP000271974">
    <property type="component" value="Unassembled WGS sequence"/>
</dbReference>
<evidence type="ECO:0008006" key="5">
    <source>
        <dbReference type="Google" id="ProtNLM"/>
    </source>
</evidence>
<feature type="compositionally biased region" description="Low complexity" evidence="1">
    <location>
        <begin position="59"/>
        <end position="69"/>
    </location>
</feature>
<name>A0A3S0ZB51_ELYCH</name>
<comment type="caution">
    <text evidence="3">The sequence shown here is derived from an EMBL/GenBank/DDBJ whole genome shotgun (WGS) entry which is preliminary data.</text>
</comment>
<reference evidence="3 4" key="1">
    <citation type="submission" date="2019-01" db="EMBL/GenBank/DDBJ databases">
        <title>A draft genome assembly of the solar-powered sea slug Elysia chlorotica.</title>
        <authorList>
            <person name="Cai H."/>
            <person name="Li Q."/>
            <person name="Fang X."/>
            <person name="Li J."/>
            <person name="Curtis N.E."/>
            <person name="Altenburger A."/>
            <person name="Shibata T."/>
            <person name="Feng M."/>
            <person name="Maeda T."/>
            <person name="Schwartz J.A."/>
            <person name="Shigenobu S."/>
            <person name="Lundholm N."/>
            <person name="Nishiyama T."/>
            <person name="Yang H."/>
            <person name="Hasebe M."/>
            <person name="Li S."/>
            <person name="Pierce S.K."/>
            <person name="Wang J."/>
        </authorList>
    </citation>
    <scope>NUCLEOTIDE SEQUENCE [LARGE SCALE GENOMIC DNA]</scope>
    <source>
        <strain evidence="3">EC2010</strain>
        <tissue evidence="3">Whole organism of an adult</tissue>
    </source>
</reference>
<proteinExistence type="predicted"/>
<feature type="region of interest" description="Disordered" evidence="1">
    <location>
        <begin position="59"/>
        <end position="87"/>
    </location>
</feature>
<protein>
    <recommendedName>
        <fullName evidence="5">Fibrinogen C-terminal domain-containing protein</fullName>
    </recommendedName>
</protein>
<evidence type="ECO:0000256" key="2">
    <source>
        <dbReference type="SAM" id="SignalP"/>
    </source>
</evidence>
<feature type="signal peptide" evidence="2">
    <location>
        <begin position="1"/>
        <end position="27"/>
    </location>
</feature>
<evidence type="ECO:0000256" key="1">
    <source>
        <dbReference type="SAM" id="MobiDB-lite"/>
    </source>
</evidence>
<sequence>MAVTEMGGLARTFLLLVFCQVYMHSHGFDFAIRSHSRDARGTSKHHQSCGVLLCTETLPDPSNSSSDNPRNLTSISISRTRPSVGGSHTRWQQLASVTPRQPALNRASDGVRVTGQMSDHRGELTLELFKAHDCHESQFSCVVVYVDSQGKTSVTKSIVGKEVDVQQGPNPQLGGIKASMAFTDEVPDDQPNSAITYAQVMNAFQSKFDSIQARLGDSLRDMENRLEDKVADMRGSMDNRVNGLQNRLEDKLSEIHNRIIKGFGQTQPSNSDGAKDNVQLALKIDEVENKLGGKIDTCINKVSSLENSCRGKENISSQLAPVIRSMKSMAANLSSYDESVAKVETIVDKWTVATTAEDATLTGLVSGVSSLYNLTLSLDSQVNSLTNSYAGGALVPVEEFSDPFGTGKKEWKLVFRGTAYNNIQVYPAYLYGTGIPIEVEEGCKQVTRSLPCVNHYRNGEALDNWGAIDEVLFAIYKDGQMVQNVVFNGKGSTYTNWFSANRVISSSWNDLNSQPHNYFSIKGHLNPSAGYTRRFHINRDYDRGCDGFQGWLTVKDSVISGCAAENTVAMPMFQYATGGTFAAWNGDRVDRAHAIGIFLKYE</sequence>
<keyword evidence="2" id="KW-0732">Signal</keyword>
<accession>A0A3S0ZB51</accession>
<keyword evidence="4" id="KW-1185">Reference proteome</keyword>